<dbReference type="RefSeq" id="WP_108726853.1">
    <property type="nucleotide sequence ID" value="NZ_CP029001.1"/>
</dbReference>
<dbReference type="PANTHER" id="PTHR10587">
    <property type="entry name" value="GLYCOSYL TRANSFERASE-RELATED"/>
    <property type="match status" value="1"/>
</dbReference>
<sequence length="402" mass="43611">MTKNRKIWIGCAGAVVVVLFVIGAFTNPFGVHVELKGDKEVTVNYGQEYEDPGASAYVGAKFFPKRVANLRVTTSGKVDTTKIGDYQLKYKARWWYFKGRAKRTVHVVDAKAPELSLHGEEKMSVPAGSEFQDPGVQAVDDVDGDLTSKVVTSGKVDVGVPGDYTLTYDVMDSAGNKASATRVVTVLPAEQKTQVNPGHKVVYLTFDDGPSPYTARLLDVLKSRGVKATFFVTGYGDSSLIARAAAEGHAVGVHTMTHIYDQVYASKEAYYADLKQISDLVAAQIGKPTHLLRFPGGSSNTVSRMTPGIMTQLSKELPARGYRIFDWNVSSGDAGGATTADAVYKNVIKGIQSHDVSVVLQHDTKEFSVQAVDRVIQWGQAHGYTFLPLDETSPGMLHKVLN</sequence>
<dbReference type="Pfam" id="PF01522">
    <property type="entry name" value="Polysacc_deac_1"/>
    <property type="match status" value="1"/>
</dbReference>
<dbReference type="PROSITE" id="PS51677">
    <property type="entry name" value="NODB"/>
    <property type="match status" value="1"/>
</dbReference>
<dbReference type="PANTHER" id="PTHR10587:SF125">
    <property type="entry name" value="POLYSACCHARIDE DEACETYLASE YHEN-RELATED"/>
    <property type="match status" value="1"/>
</dbReference>
<dbReference type="InterPro" id="IPR002509">
    <property type="entry name" value="NODB_dom"/>
</dbReference>
<evidence type="ECO:0000256" key="1">
    <source>
        <dbReference type="SAM" id="Phobius"/>
    </source>
</evidence>
<dbReference type="Gene3D" id="2.60.40.10">
    <property type="entry name" value="Immunoglobulins"/>
    <property type="match status" value="2"/>
</dbReference>
<keyword evidence="1" id="KW-1133">Transmembrane helix</keyword>
<dbReference type="Gene3D" id="3.20.20.370">
    <property type="entry name" value="Glycoside hydrolase/deacetylase"/>
    <property type="match status" value="1"/>
</dbReference>
<evidence type="ECO:0000313" key="3">
    <source>
        <dbReference type="EMBL" id="AZR06250.1"/>
    </source>
</evidence>
<gene>
    <name evidence="3" type="ORF">EBQ10_02375</name>
</gene>
<organism evidence="3 4">
    <name type="scientific">Trueperella pyogenes</name>
    <dbReference type="NCBI Taxonomy" id="1661"/>
    <lineage>
        <taxon>Bacteria</taxon>
        <taxon>Bacillati</taxon>
        <taxon>Actinomycetota</taxon>
        <taxon>Actinomycetes</taxon>
        <taxon>Actinomycetales</taxon>
        <taxon>Actinomycetaceae</taxon>
        <taxon>Trueperella</taxon>
    </lineage>
</organism>
<proteinExistence type="predicted"/>
<dbReference type="GO" id="GO:0016810">
    <property type="term" value="F:hydrolase activity, acting on carbon-nitrogen (but not peptide) bonds"/>
    <property type="evidence" value="ECO:0007669"/>
    <property type="project" value="InterPro"/>
</dbReference>
<accession>A0A3S9QJT4</accession>
<feature type="domain" description="NodB homology" evidence="2">
    <location>
        <begin position="200"/>
        <end position="387"/>
    </location>
</feature>
<reference evidence="3 4" key="1">
    <citation type="submission" date="2018-11" db="EMBL/GenBank/DDBJ databases">
        <title>Multidrug-resistant genes are associated with an 42-kb island TGI1 carrying a complex class 1 integron in a Trueperella pyogenes.</title>
        <authorList>
            <person name="Dong W."/>
        </authorList>
    </citation>
    <scope>NUCLEOTIDE SEQUENCE [LARGE SCALE GENOMIC DNA]</scope>
    <source>
        <strain evidence="3 4">TP4</strain>
    </source>
</reference>
<evidence type="ECO:0000313" key="4">
    <source>
        <dbReference type="Proteomes" id="UP000275951"/>
    </source>
</evidence>
<dbReference type="Proteomes" id="UP000275951">
    <property type="component" value="Chromosome"/>
</dbReference>
<dbReference type="InterPro" id="IPR013783">
    <property type="entry name" value="Ig-like_fold"/>
</dbReference>
<dbReference type="Pfam" id="PF16403">
    <property type="entry name" value="Bact_surface_Ig-like"/>
    <property type="match status" value="2"/>
</dbReference>
<dbReference type="SUPFAM" id="SSF88713">
    <property type="entry name" value="Glycoside hydrolase/deacetylase"/>
    <property type="match status" value="1"/>
</dbReference>
<dbReference type="GO" id="GO:0005975">
    <property type="term" value="P:carbohydrate metabolic process"/>
    <property type="evidence" value="ECO:0007669"/>
    <property type="project" value="InterPro"/>
</dbReference>
<evidence type="ECO:0000259" key="2">
    <source>
        <dbReference type="PROSITE" id="PS51677"/>
    </source>
</evidence>
<keyword evidence="1" id="KW-0812">Transmembrane</keyword>
<dbReference type="EMBL" id="CP033905">
    <property type="protein sequence ID" value="AZR06250.1"/>
    <property type="molecule type" value="Genomic_DNA"/>
</dbReference>
<dbReference type="InterPro" id="IPR011330">
    <property type="entry name" value="Glyco_hydro/deAcase_b/a-brl"/>
</dbReference>
<protein>
    <submittedName>
        <fullName evidence="3">DUF5011 domain-containing protein</fullName>
    </submittedName>
</protein>
<dbReference type="InterPro" id="IPR032179">
    <property type="entry name" value="Cry22Aa_Ig-like"/>
</dbReference>
<dbReference type="CDD" id="cd10944">
    <property type="entry name" value="CE4_SmPgdA_like"/>
    <property type="match status" value="1"/>
</dbReference>
<feature type="transmembrane region" description="Helical" evidence="1">
    <location>
        <begin position="7"/>
        <end position="26"/>
    </location>
</feature>
<dbReference type="AlphaFoldDB" id="A0A3S9QJT4"/>
<dbReference type="InterPro" id="IPR050248">
    <property type="entry name" value="Polysacc_deacetylase_ArnD"/>
</dbReference>
<name>A0A3S9QJT4_9ACTO</name>
<keyword evidence="1" id="KW-0472">Membrane</keyword>